<dbReference type="Pfam" id="PF08856">
    <property type="entry name" value="DUF1826"/>
    <property type="match status" value="1"/>
</dbReference>
<accession>A0A4T3F351</accession>
<dbReference type="RefSeq" id="WP_136692462.1">
    <property type="nucleotide sequence ID" value="NZ_SSHH01000001.1"/>
</dbReference>
<proteinExistence type="predicted"/>
<gene>
    <name evidence="1" type="ORF">E5222_04295</name>
</gene>
<dbReference type="Proteomes" id="UP000309389">
    <property type="component" value="Unassembled WGS sequence"/>
</dbReference>
<keyword evidence="2" id="KW-1185">Reference proteome</keyword>
<dbReference type="InterPro" id="IPR014955">
    <property type="entry name" value="DUF1826"/>
</dbReference>
<protein>
    <submittedName>
        <fullName evidence="1">DUF1826 domain-containing protein</fullName>
    </submittedName>
</protein>
<evidence type="ECO:0000313" key="1">
    <source>
        <dbReference type="EMBL" id="TIX51676.1"/>
    </source>
</evidence>
<organism evidence="1 2">
    <name type="scientific">Alteraurantiacibacter aquimixticola</name>
    <dbReference type="NCBI Taxonomy" id="2489173"/>
    <lineage>
        <taxon>Bacteria</taxon>
        <taxon>Pseudomonadati</taxon>
        <taxon>Pseudomonadota</taxon>
        <taxon>Alphaproteobacteria</taxon>
        <taxon>Sphingomonadales</taxon>
        <taxon>Erythrobacteraceae</taxon>
        <taxon>Alteraurantiacibacter</taxon>
    </lineage>
</organism>
<name>A0A4T3F351_9SPHN</name>
<dbReference type="EMBL" id="SSHH01000001">
    <property type="protein sequence ID" value="TIX51676.1"/>
    <property type="molecule type" value="Genomic_DNA"/>
</dbReference>
<sequence>MASATILRSPALASNAWEAIRDADQSLLVERRDNARLRSAAEDLLAEAPFDRVASGRPGQASVALAPLPAVLADDIADLAYRFAALMGVDEVRLRLEGITTNACRKIHADVTDVRLITTYAGPATQVLRQGADPTKANLWSMQPGWIGLFKGRLFAEGHEPCFHRSPPAGDLCVRRLILVIDTPAFPVGEEGA</sequence>
<evidence type="ECO:0000313" key="2">
    <source>
        <dbReference type="Proteomes" id="UP000309389"/>
    </source>
</evidence>
<reference evidence="1 2" key="1">
    <citation type="submission" date="2019-04" db="EMBL/GenBank/DDBJ databases">
        <title>Altererythrobacter aquimixticola sp. nov., isolated from sediment of junction between the ocean and a freshwater spring.</title>
        <authorList>
            <person name="Yoon J.-H."/>
        </authorList>
    </citation>
    <scope>NUCLEOTIDE SEQUENCE [LARGE SCALE GENOMIC DNA]</scope>
    <source>
        <strain evidence="1 2">SSKS-13</strain>
    </source>
</reference>
<dbReference type="AlphaFoldDB" id="A0A4T3F351"/>
<dbReference type="OrthoDB" id="5342505at2"/>
<comment type="caution">
    <text evidence="1">The sequence shown here is derived from an EMBL/GenBank/DDBJ whole genome shotgun (WGS) entry which is preliminary data.</text>
</comment>